<evidence type="ECO:0000256" key="5">
    <source>
        <dbReference type="ARBA" id="ARBA00022840"/>
    </source>
</evidence>
<protein>
    <recommendedName>
        <fullName evidence="1">tRNA(Ile)-lysidine synthetase</fullName>
        <ecNumber evidence="1">6.3.4.19</ecNumber>
    </recommendedName>
</protein>
<evidence type="ECO:0000256" key="6">
    <source>
        <dbReference type="ARBA" id="ARBA00048539"/>
    </source>
</evidence>
<evidence type="ECO:0000259" key="7">
    <source>
        <dbReference type="Pfam" id="PF01171"/>
    </source>
</evidence>
<keyword evidence="9" id="KW-1185">Reference proteome</keyword>
<dbReference type="Proteomes" id="UP000054549">
    <property type="component" value="Unassembled WGS sequence"/>
</dbReference>
<name>A0A0C2XKD4_AMAMK</name>
<evidence type="ECO:0000256" key="1">
    <source>
        <dbReference type="ARBA" id="ARBA00013267"/>
    </source>
</evidence>
<dbReference type="OrthoDB" id="434144at2759"/>
<dbReference type="InterPro" id="IPR011063">
    <property type="entry name" value="TilS/TtcA_N"/>
</dbReference>
<dbReference type="SUPFAM" id="SSF52402">
    <property type="entry name" value="Adenine nucleotide alpha hydrolases-like"/>
    <property type="match status" value="1"/>
</dbReference>
<dbReference type="InterPro" id="IPR012795">
    <property type="entry name" value="tRNA_Ile_lys_synt_N"/>
</dbReference>
<comment type="catalytic activity">
    <reaction evidence="6">
        <text>cytidine(34) in tRNA(Ile2) + L-lysine + ATP = lysidine(34) in tRNA(Ile2) + AMP + diphosphate + H(+)</text>
        <dbReference type="Rhea" id="RHEA:43744"/>
        <dbReference type="Rhea" id="RHEA-COMP:10625"/>
        <dbReference type="Rhea" id="RHEA-COMP:10670"/>
        <dbReference type="ChEBI" id="CHEBI:15378"/>
        <dbReference type="ChEBI" id="CHEBI:30616"/>
        <dbReference type="ChEBI" id="CHEBI:32551"/>
        <dbReference type="ChEBI" id="CHEBI:33019"/>
        <dbReference type="ChEBI" id="CHEBI:82748"/>
        <dbReference type="ChEBI" id="CHEBI:83665"/>
        <dbReference type="ChEBI" id="CHEBI:456215"/>
        <dbReference type="EC" id="6.3.4.19"/>
    </reaction>
</comment>
<feature type="domain" description="tRNA(Ile)-lysidine/2-thiocytidine synthase N-terminal" evidence="7">
    <location>
        <begin position="34"/>
        <end position="251"/>
    </location>
</feature>
<evidence type="ECO:0000256" key="2">
    <source>
        <dbReference type="ARBA" id="ARBA00022598"/>
    </source>
</evidence>
<dbReference type="GO" id="GO:0005524">
    <property type="term" value="F:ATP binding"/>
    <property type="evidence" value="ECO:0007669"/>
    <property type="project" value="UniProtKB-KW"/>
</dbReference>
<dbReference type="Pfam" id="PF01171">
    <property type="entry name" value="ATP_bind_3"/>
    <property type="match status" value="1"/>
</dbReference>
<evidence type="ECO:0000313" key="8">
    <source>
        <dbReference type="EMBL" id="KIL69966.1"/>
    </source>
</evidence>
<organism evidence="8 9">
    <name type="scientific">Amanita muscaria (strain Koide BX008)</name>
    <dbReference type="NCBI Taxonomy" id="946122"/>
    <lineage>
        <taxon>Eukaryota</taxon>
        <taxon>Fungi</taxon>
        <taxon>Dikarya</taxon>
        <taxon>Basidiomycota</taxon>
        <taxon>Agaricomycotina</taxon>
        <taxon>Agaricomycetes</taxon>
        <taxon>Agaricomycetidae</taxon>
        <taxon>Agaricales</taxon>
        <taxon>Pluteineae</taxon>
        <taxon>Amanitaceae</taxon>
        <taxon>Amanita</taxon>
    </lineage>
</organism>
<accession>A0A0C2XKD4</accession>
<dbReference type="GO" id="GO:0008033">
    <property type="term" value="P:tRNA processing"/>
    <property type="evidence" value="ECO:0007669"/>
    <property type="project" value="UniProtKB-KW"/>
</dbReference>
<gene>
    <name evidence="8" type="ORF">M378DRAFT_118778</name>
</gene>
<dbReference type="PANTHER" id="PTHR43033:SF1">
    <property type="entry name" value="TRNA(ILE)-LYSIDINE SYNTHASE-RELATED"/>
    <property type="match status" value="1"/>
</dbReference>
<keyword evidence="5" id="KW-0067">ATP-binding</keyword>
<keyword evidence="4" id="KW-0547">Nucleotide-binding</keyword>
<dbReference type="STRING" id="946122.A0A0C2XKD4"/>
<dbReference type="HOGENOM" id="CLU_035256_0_0_1"/>
<evidence type="ECO:0000256" key="3">
    <source>
        <dbReference type="ARBA" id="ARBA00022694"/>
    </source>
</evidence>
<dbReference type="HAMAP" id="MF_01161">
    <property type="entry name" value="tRNA_Ile_lys_synt"/>
    <property type="match status" value="1"/>
</dbReference>
<dbReference type="InterPro" id="IPR014729">
    <property type="entry name" value="Rossmann-like_a/b/a_fold"/>
</dbReference>
<dbReference type="EMBL" id="KN818225">
    <property type="protein sequence ID" value="KIL69966.1"/>
    <property type="molecule type" value="Genomic_DNA"/>
</dbReference>
<keyword evidence="3" id="KW-0819">tRNA processing</keyword>
<reference evidence="8 9" key="1">
    <citation type="submission" date="2014-04" db="EMBL/GenBank/DDBJ databases">
        <title>Evolutionary Origins and Diversification of the Mycorrhizal Mutualists.</title>
        <authorList>
            <consortium name="DOE Joint Genome Institute"/>
            <consortium name="Mycorrhizal Genomics Consortium"/>
            <person name="Kohler A."/>
            <person name="Kuo A."/>
            <person name="Nagy L.G."/>
            <person name="Floudas D."/>
            <person name="Copeland A."/>
            <person name="Barry K.W."/>
            <person name="Cichocki N."/>
            <person name="Veneault-Fourrey C."/>
            <person name="LaButti K."/>
            <person name="Lindquist E.A."/>
            <person name="Lipzen A."/>
            <person name="Lundell T."/>
            <person name="Morin E."/>
            <person name="Murat C."/>
            <person name="Riley R."/>
            <person name="Ohm R."/>
            <person name="Sun H."/>
            <person name="Tunlid A."/>
            <person name="Henrissat B."/>
            <person name="Grigoriev I.V."/>
            <person name="Hibbett D.S."/>
            <person name="Martin F."/>
        </authorList>
    </citation>
    <scope>NUCLEOTIDE SEQUENCE [LARGE SCALE GENOMIC DNA]</scope>
    <source>
        <strain evidence="8 9">Koide BX008</strain>
    </source>
</reference>
<dbReference type="EC" id="6.3.4.19" evidence="1"/>
<dbReference type="GO" id="GO:0032267">
    <property type="term" value="F:tRNA(Ile)-lysidine synthase activity"/>
    <property type="evidence" value="ECO:0007669"/>
    <property type="project" value="UniProtKB-EC"/>
</dbReference>
<dbReference type="NCBIfam" id="TIGR02432">
    <property type="entry name" value="lysidine_TilS_N"/>
    <property type="match status" value="1"/>
</dbReference>
<dbReference type="CDD" id="cd01992">
    <property type="entry name" value="TilS_N"/>
    <property type="match status" value="1"/>
</dbReference>
<sequence length="591" mass="67282">MRTTTNRVLAISKDEFKHWFQKCTPPNGWSKVLAVANSGGPDSTCLLFLLHRYLSGNVLPNLPQRIVSVTVDHDLQPSSVSMADSCAKFARLLPGVEHITTKIPWSNPPFPRRPVPGVEAIENTARLARYEMLFRSMREVRPEAASVIAFGHHADDQVETALMRFGRGTTELGGAGMRSCRRWGMGHQTLKDGEDTLGWNGMEGMDKWIVRPLLDVSKDRILATCEENNLEYVTDQSNFQPHITVRNAIRKLLTKGSRLDDSRVVSPEPLPNNIKEQLSNINTAISSLESVSVDLDSGAERLRSAVKHLTLQVRDIDCQVDSHLKRCMIPSPTGTFLMSSRNLASIQGDLLRTALVLRVMRYVSFYPWGSLRADGNRRKKMREQIIDKLWTLNPFQAGIGMFVAGGGVLWTPVLVRGNSLKTPERLARSGFGQDEVIGWLASRQPPLNKRKMEERNMRNPLRVDVTENLKQVLDKARETPFVDILWDCRFLVRFDLAKMPLNIRTELANPRSNQSSILIVSNTRWYWPEIVLQQEKEQTVLHSDIKENKRIPPFLGPEDDVYPRRAYWRRYDAPVVSDWIHVEWIRPLTAI</sequence>
<dbReference type="Gene3D" id="3.40.50.620">
    <property type="entry name" value="HUPs"/>
    <property type="match status" value="1"/>
</dbReference>
<dbReference type="InterPro" id="IPR012094">
    <property type="entry name" value="tRNA_Ile_lys_synt"/>
</dbReference>
<evidence type="ECO:0000256" key="4">
    <source>
        <dbReference type="ARBA" id="ARBA00022741"/>
    </source>
</evidence>
<dbReference type="PANTHER" id="PTHR43033">
    <property type="entry name" value="TRNA(ILE)-LYSIDINE SYNTHASE-RELATED"/>
    <property type="match status" value="1"/>
</dbReference>
<proteinExistence type="inferred from homology"/>
<dbReference type="InParanoid" id="A0A0C2XKD4"/>
<keyword evidence="2" id="KW-0436">Ligase</keyword>
<evidence type="ECO:0000313" key="9">
    <source>
        <dbReference type="Proteomes" id="UP000054549"/>
    </source>
</evidence>
<dbReference type="AlphaFoldDB" id="A0A0C2XKD4"/>